<gene>
    <name evidence="2" type="ORF">A2368_04580</name>
</gene>
<keyword evidence="1" id="KW-0472">Membrane</keyword>
<dbReference type="Proteomes" id="UP000176682">
    <property type="component" value="Unassembled WGS sequence"/>
</dbReference>
<name>A0A1F5FF52_9BACT</name>
<dbReference type="EMBL" id="MFAM01000055">
    <property type="protein sequence ID" value="OGD78211.1"/>
    <property type="molecule type" value="Genomic_DNA"/>
</dbReference>
<evidence type="ECO:0000256" key="1">
    <source>
        <dbReference type="SAM" id="Phobius"/>
    </source>
</evidence>
<keyword evidence="1" id="KW-0812">Transmembrane</keyword>
<comment type="caution">
    <text evidence="2">The sequence shown here is derived from an EMBL/GenBank/DDBJ whole genome shotgun (WGS) entry which is preliminary data.</text>
</comment>
<sequence>MAFNRRIARLAELSLFVFIVGFFMAVLADDGREVTFYSYEEIAIWTEIIVFVVLPILDKTLAPKDDRPRRKKKHEDVWIDYEPEDEGDALIGIDADGQMILTREQ</sequence>
<proteinExistence type="predicted"/>
<keyword evidence="1" id="KW-1133">Transmembrane helix</keyword>
<organism evidence="2 3">
    <name type="scientific">Candidatus Collierbacteria bacterium RIFOXYB1_FULL_49_13</name>
    <dbReference type="NCBI Taxonomy" id="1817728"/>
    <lineage>
        <taxon>Bacteria</taxon>
        <taxon>Candidatus Collieribacteriota</taxon>
    </lineage>
</organism>
<dbReference type="AlphaFoldDB" id="A0A1F5FF52"/>
<protein>
    <submittedName>
        <fullName evidence="2">Uncharacterized protein</fullName>
    </submittedName>
</protein>
<reference evidence="2 3" key="1">
    <citation type="journal article" date="2016" name="Nat. Commun.">
        <title>Thousands of microbial genomes shed light on interconnected biogeochemical processes in an aquifer system.</title>
        <authorList>
            <person name="Anantharaman K."/>
            <person name="Brown C.T."/>
            <person name="Hug L.A."/>
            <person name="Sharon I."/>
            <person name="Castelle C.J."/>
            <person name="Probst A.J."/>
            <person name="Thomas B.C."/>
            <person name="Singh A."/>
            <person name="Wilkins M.J."/>
            <person name="Karaoz U."/>
            <person name="Brodie E.L."/>
            <person name="Williams K.H."/>
            <person name="Hubbard S.S."/>
            <person name="Banfield J.F."/>
        </authorList>
    </citation>
    <scope>NUCLEOTIDE SEQUENCE [LARGE SCALE GENOMIC DNA]</scope>
</reference>
<feature type="transmembrane region" description="Helical" evidence="1">
    <location>
        <begin position="42"/>
        <end position="62"/>
    </location>
</feature>
<feature type="transmembrane region" description="Helical" evidence="1">
    <location>
        <begin position="7"/>
        <end position="27"/>
    </location>
</feature>
<accession>A0A1F5FF52</accession>
<evidence type="ECO:0000313" key="2">
    <source>
        <dbReference type="EMBL" id="OGD78211.1"/>
    </source>
</evidence>
<evidence type="ECO:0000313" key="3">
    <source>
        <dbReference type="Proteomes" id="UP000176682"/>
    </source>
</evidence>